<dbReference type="PANTHER" id="PTHR45749">
    <property type="match status" value="1"/>
</dbReference>
<dbReference type="GeneTree" id="ENSGT00940000164001"/>
<proteinExistence type="predicted"/>
<evidence type="ECO:0008006" key="5">
    <source>
        <dbReference type="Google" id="ProtNLM"/>
    </source>
</evidence>
<dbReference type="InterPro" id="IPR012337">
    <property type="entry name" value="RNaseH-like_sf"/>
</dbReference>
<dbReference type="Pfam" id="PF05699">
    <property type="entry name" value="Dimer_Tnp_hAT"/>
    <property type="match status" value="1"/>
</dbReference>
<feature type="domain" description="HAT C-terminal dimerisation" evidence="1">
    <location>
        <begin position="609"/>
        <end position="683"/>
    </location>
</feature>
<name>A0A671TSG3_SPAAU</name>
<dbReference type="PANTHER" id="PTHR45749:SF28">
    <property type="entry name" value="ZINC FINGER MYM-TYPE PROTEIN 1-LIKE-RELATED"/>
    <property type="match status" value="1"/>
</dbReference>
<dbReference type="AlphaFoldDB" id="A0A671TSG3"/>
<sequence length="702" mass="79744">MAAVGCEENCIITGFIETPFSRLPFQEKLEIVQRGRPTPGLPGLVQASKRYQRHFQASSYDLYPWLTGSLRTNKLYCWDCLLFNPDKGPWCSTGFNNLSCLTKAAQKHQSTPGHLRATVSLKTFGDTRIDLQLSEQQRRETIEHNEKVRHNREILKRLIHTVVFLGKQELSFRGHDESRESANKGNYLELLDYLAEYDSELRCHLATSKVFTGTSSKIQNDLISATADVLRDAMKEEVRNTPFVAAMVDETTDVSNTAQMSLVLPYVTDSGVKERFFRFEDVTLDKRVEAVAARILAFFNEVGCTSKVVAQCYDGAAVMASGLHGVQARVKEAIPQALFVHCFAHRLNLVMSQGAAKIRECKNFFTHLSGLAAFFSRSPKRAKLLDDICQRRLPRVAPTRWAYSSRLVNTVYERREELQEVFAHIVDHHEEFDADSVCCADGYVNLMSSFEFRFLLATFNSIFAHSDVLFDILQTKELDMQFCLKMISDFSDTIQREKLSFPAIYEETVGENGEPGRRQARAQVDVRTRYQKLHRGIIDNLHTQVRDRFKDHERLMFLALLDPQHFAAYRQSFPTAALSSLEESYGCHFDTSSLKTELGVMYAMSDFEGRSPSDVLHFLQQKGLTKSMPQLHLLTCLVLTIPVSTASVERTFSALKRIKTYTRNSTGQARLSALALISIEKQLLIGLKTQDKLYDPAIAHFI</sequence>
<dbReference type="InParanoid" id="A0A671TSG3"/>
<dbReference type="GO" id="GO:0046983">
    <property type="term" value="F:protein dimerization activity"/>
    <property type="evidence" value="ECO:0007669"/>
    <property type="project" value="InterPro"/>
</dbReference>
<reference evidence="3" key="2">
    <citation type="submission" date="2025-08" db="UniProtKB">
        <authorList>
            <consortium name="Ensembl"/>
        </authorList>
    </citation>
    <scope>IDENTIFICATION</scope>
</reference>
<evidence type="ECO:0000259" key="1">
    <source>
        <dbReference type="Pfam" id="PF05699"/>
    </source>
</evidence>
<accession>A0A671TSG3</accession>
<dbReference type="SUPFAM" id="SSF53098">
    <property type="entry name" value="Ribonuclease H-like"/>
    <property type="match status" value="1"/>
</dbReference>
<dbReference type="InterPro" id="IPR025398">
    <property type="entry name" value="DUF4371"/>
</dbReference>
<reference evidence="3" key="3">
    <citation type="submission" date="2025-09" db="UniProtKB">
        <authorList>
            <consortium name="Ensembl"/>
        </authorList>
    </citation>
    <scope>IDENTIFICATION</scope>
</reference>
<keyword evidence="4" id="KW-1185">Reference proteome</keyword>
<evidence type="ECO:0000313" key="3">
    <source>
        <dbReference type="Ensembl" id="ENSSAUP00010004321.1"/>
    </source>
</evidence>
<organism evidence="3 4">
    <name type="scientific">Sparus aurata</name>
    <name type="common">Gilthead sea bream</name>
    <dbReference type="NCBI Taxonomy" id="8175"/>
    <lineage>
        <taxon>Eukaryota</taxon>
        <taxon>Metazoa</taxon>
        <taxon>Chordata</taxon>
        <taxon>Craniata</taxon>
        <taxon>Vertebrata</taxon>
        <taxon>Euteleostomi</taxon>
        <taxon>Actinopterygii</taxon>
        <taxon>Neopterygii</taxon>
        <taxon>Teleostei</taxon>
        <taxon>Neoteleostei</taxon>
        <taxon>Acanthomorphata</taxon>
        <taxon>Eupercaria</taxon>
        <taxon>Spariformes</taxon>
        <taxon>Sparidae</taxon>
        <taxon>Sparus</taxon>
    </lineage>
</organism>
<dbReference type="Ensembl" id="ENSSAUT00010004677.1">
    <property type="protein sequence ID" value="ENSSAUP00010004321.1"/>
    <property type="gene ID" value="ENSSAUG00010002250.1"/>
</dbReference>
<dbReference type="OMA" id="QVAKHNE"/>
<dbReference type="Proteomes" id="UP000472265">
    <property type="component" value="Chromosome 4"/>
</dbReference>
<reference evidence="3" key="1">
    <citation type="submission" date="2021-04" db="EMBL/GenBank/DDBJ databases">
        <authorList>
            <consortium name="Wellcome Sanger Institute Data Sharing"/>
        </authorList>
    </citation>
    <scope>NUCLEOTIDE SEQUENCE [LARGE SCALE GENOMIC DNA]</scope>
</reference>
<evidence type="ECO:0000259" key="2">
    <source>
        <dbReference type="Pfam" id="PF14291"/>
    </source>
</evidence>
<protein>
    <recommendedName>
        <fullName evidence="5">TTF-type domain-containing protein</fullName>
    </recommendedName>
</protein>
<feature type="domain" description="DUF4371" evidence="2">
    <location>
        <begin position="154"/>
        <end position="322"/>
    </location>
</feature>
<dbReference type="InterPro" id="IPR008906">
    <property type="entry name" value="HATC_C_dom"/>
</dbReference>
<dbReference type="Pfam" id="PF14291">
    <property type="entry name" value="DUF4371"/>
    <property type="match status" value="1"/>
</dbReference>
<evidence type="ECO:0000313" key="4">
    <source>
        <dbReference type="Proteomes" id="UP000472265"/>
    </source>
</evidence>